<feature type="domain" description="Amidohydrolase-related" evidence="2">
    <location>
        <begin position="4"/>
        <end position="301"/>
    </location>
</feature>
<reference evidence="4" key="3">
    <citation type="submission" date="2018-07" db="EMBL/GenBank/DDBJ databases">
        <authorList>
            <person name="Quirk P.G."/>
            <person name="Krulwich T.A."/>
        </authorList>
    </citation>
    <scope>NUCLEOTIDE SEQUENCE</scope>
    <source>
        <strain evidence="4">CCRI-19302</strain>
    </source>
</reference>
<dbReference type="Proteomes" id="UP000247523">
    <property type="component" value="Unassembled WGS sequence"/>
</dbReference>
<dbReference type="Gene3D" id="3.20.20.140">
    <property type="entry name" value="Metal-dependent hydrolases"/>
    <property type="match status" value="1"/>
</dbReference>
<accession>A0A255IKL8</accession>
<reference evidence="4 5" key="1">
    <citation type="journal article" date="2017" name="Genome Announc.">
        <title>Draft Genome Sequence of a Sporulating and Motile Strain of Lachnotalea glycerini Isolated from Water in Quebec City, Canada.</title>
        <authorList>
            <person name="Maheux A.F."/>
            <person name="Boudreau D.K."/>
            <person name="Berube E."/>
            <person name="Boissinot M."/>
            <person name="Raymond F."/>
            <person name="Brodeur S."/>
            <person name="Corbeil J."/>
            <person name="Isabel S."/>
            <person name="Omar R.F."/>
            <person name="Bergeron M.G."/>
        </authorList>
    </citation>
    <scope>NUCLEOTIDE SEQUENCE [LARGE SCALE GENOMIC DNA]</scope>
    <source>
        <strain evidence="4 5">CCRI-19302</strain>
    </source>
</reference>
<evidence type="ECO:0000313" key="4">
    <source>
        <dbReference type="EMBL" id="RDY29917.1"/>
    </source>
</evidence>
<sequence>MKKIDAHLHVADIIAGYCRRGELRAIGNGKAMWGNSEVFDLLPKGYGDKNFTVESALQIMDRNEVEKAVLMQGSMYGFQNQYHIDIMNRYPERFCPSCTVDPFMTNHFDTLSSYLKDKKFHLVKFEISSGGGLMGCHDPFPLVTDRMMKIYDLIEKNEGVLAMDVGDVFMPSHQPGNLAKIADTFPGLKLVVCHLLAPNRDRENELWESLTLLKKENVWFDLAALPKIMAPDVYPYPDVKRVIKRAKDIVGVKRLLWGTDAPFAATQDTYEHLADYLEQSDMFSTQELEDIYYNNAEYVYFTK</sequence>
<comment type="caution">
    <text evidence="3">The sequence shown here is derived from an EMBL/GenBank/DDBJ whole genome shotgun (WGS) entry which is preliminary data.</text>
</comment>
<dbReference type="SUPFAM" id="SSF51556">
    <property type="entry name" value="Metallo-dependent hydrolases"/>
    <property type="match status" value="1"/>
</dbReference>
<dbReference type="EMBL" id="NOKA02000057">
    <property type="protein sequence ID" value="RDY29917.1"/>
    <property type="molecule type" value="Genomic_DNA"/>
</dbReference>
<keyword evidence="1" id="KW-0456">Lyase</keyword>
<gene>
    <name evidence="3" type="ORF">C8E03_12134</name>
    <name evidence="4" type="ORF">CG710_017435</name>
</gene>
<organism evidence="3 6">
    <name type="scientific">Lachnotalea glycerini</name>
    <dbReference type="NCBI Taxonomy" id="1763509"/>
    <lineage>
        <taxon>Bacteria</taxon>
        <taxon>Bacillati</taxon>
        <taxon>Bacillota</taxon>
        <taxon>Clostridia</taxon>
        <taxon>Lachnospirales</taxon>
        <taxon>Lachnospiraceae</taxon>
        <taxon>Lachnotalea</taxon>
    </lineage>
</organism>
<reference evidence="3 6" key="2">
    <citation type="submission" date="2018-05" db="EMBL/GenBank/DDBJ databases">
        <title>Genomic Encyclopedia of Type Strains, Phase IV (KMG-IV): sequencing the most valuable type-strain genomes for metagenomic binning, comparative biology and taxonomic classification.</title>
        <authorList>
            <person name="Goeker M."/>
        </authorList>
    </citation>
    <scope>NUCLEOTIDE SEQUENCE [LARGE SCALE GENOMIC DNA]</scope>
    <source>
        <strain evidence="3 6">DSM 28816</strain>
    </source>
</reference>
<dbReference type="PANTHER" id="PTHR21240">
    <property type="entry name" value="2-AMINO-3-CARBOXYLMUCONATE-6-SEMIALDEHYDE DECARBOXYLASE"/>
    <property type="match status" value="1"/>
</dbReference>
<dbReference type="InterPro" id="IPR006680">
    <property type="entry name" value="Amidohydro-rel"/>
</dbReference>
<dbReference type="GO" id="GO:0016787">
    <property type="term" value="F:hydrolase activity"/>
    <property type="evidence" value="ECO:0007669"/>
    <property type="project" value="UniProtKB-KW"/>
</dbReference>
<dbReference type="InterPro" id="IPR032465">
    <property type="entry name" value="ACMSD"/>
</dbReference>
<keyword evidence="4" id="KW-0378">Hydrolase</keyword>
<evidence type="ECO:0000313" key="5">
    <source>
        <dbReference type="Proteomes" id="UP000216411"/>
    </source>
</evidence>
<evidence type="ECO:0000259" key="2">
    <source>
        <dbReference type="Pfam" id="PF04909"/>
    </source>
</evidence>
<dbReference type="GO" id="GO:0016831">
    <property type="term" value="F:carboxy-lyase activity"/>
    <property type="evidence" value="ECO:0007669"/>
    <property type="project" value="InterPro"/>
</dbReference>
<proteinExistence type="predicted"/>
<keyword evidence="5" id="KW-1185">Reference proteome</keyword>
<dbReference type="EMBL" id="QICS01000021">
    <property type="protein sequence ID" value="PXV84904.1"/>
    <property type="molecule type" value="Genomic_DNA"/>
</dbReference>
<dbReference type="AlphaFoldDB" id="A0A255IKL8"/>
<dbReference type="Pfam" id="PF04909">
    <property type="entry name" value="Amidohydro_2"/>
    <property type="match status" value="1"/>
</dbReference>
<evidence type="ECO:0000256" key="1">
    <source>
        <dbReference type="ARBA" id="ARBA00023239"/>
    </source>
</evidence>
<evidence type="ECO:0000313" key="6">
    <source>
        <dbReference type="Proteomes" id="UP000247523"/>
    </source>
</evidence>
<dbReference type="OrthoDB" id="9771932at2"/>
<protein>
    <submittedName>
        <fullName evidence="4">Amidohydrolase</fullName>
    </submittedName>
</protein>
<dbReference type="Proteomes" id="UP000216411">
    <property type="component" value="Unassembled WGS sequence"/>
</dbReference>
<evidence type="ECO:0000313" key="3">
    <source>
        <dbReference type="EMBL" id="PXV84904.1"/>
    </source>
</evidence>
<dbReference type="InterPro" id="IPR032466">
    <property type="entry name" value="Metal_Hydrolase"/>
</dbReference>
<dbReference type="RefSeq" id="WP_094376966.1">
    <property type="nucleotide sequence ID" value="NZ_NOKA02000057.1"/>
</dbReference>
<name>A0A255IKL8_9FIRM</name>